<dbReference type="Proteomes" id="UP000032304">
    <property type="component" value="Chromosome 13"/>
</dbReference>
<evidence type="ECO:0000313" key="1">
    <source>
        <dbReference type="EMBL" id="KJB83451.1"/>
    </source>
</evidence>
<dbReference type="EMBL" id="CM001752">
    <property type="protein sequence ID" value="KJB83451.1"/>
    <property type="molecule type" value="Genomic_DNA"/>
</dbReference>
<gene>
    <name evidence="1" type="ORF">B456_013G248000</name>
</gene>
<name>A0A0D2VI93_GOSRA</name>
<keyword evidence="2" id="KW-1185">Reference proteome</keyword>
<dbReference type="PANTHER" id="PTHR37229">
    <property type="entry name" value="6,7-DIMETHYL-8-RIBITYLLUMAZINE SYNTHASE"/>
    <property type="match status" value="1"/>
</dbReference>
<dbReference type="OMA" id="FKWIEGF"/>
<organism evidence="1 2">
    <name type="scientific">Gossypium raimondii</name>
    <name type="common">Peruvian cotton</name>
    <name type="synonym">Gossypium klotzschianum subsp. raimondii</name>
    <dbReference type="NCBI Taxonomy" id="29730"/>
    <lineage>
        <taxon>Eukaryota</taxon>
        <taxon>Viridiplantae</taxon>
        <taxon>Streptophyta</taxon>
        <taxon>Embryophyta</taxon>
        <taxon>Tracheophyta</taxon>
        <taxon>Spermatophyta</taxon>
        <taxon>Magnoliopsida</taxon>
        <taxon>eudicotyledons</taxon>
        <taxon>Gunneridae</taxon>
        <taxon>Pentapetalae</taxon>
        <taxon>rosids</taxon>
        <taxon>malvids</taxon>
        <taxon>Malvales</taxon>
        <taxon>Malvaceae</taxon>
        <taxon>Malvoideae</taxon>
        <taxon>Gossypium</taxon>
    </lineage>
</organism>
<sequence>MLLSLVQSSFLSPSTPLCKFHSNLNPLKPSFLLPKSLSHKKSLCLSPKYATAIRASMIEAPVLWAGRLCIYYALLKSGLAGSQANPLVSDKEAADKRKLVSKWHPTTKGTLKRNYRVPSKSEGRRLLKALASLLSDDDHFTDATSHKGCQIRRESAHGESVCCNNVRALFDELPTPHLTVEITPFPAGPLTEIDYIKAEKLERVLRSGPSV</sequence>
<evidence type="ECO:0000313" key="2">
    <source>
        <dbReference type="Proteomes" id="UP000032304"/>
    </source>
</evidence>
<protein>
    <submittedName>
        <fullName evidence="1">Uncharacterized protein</fullName>
    </submittedName>
</protein>
<dbReference type="AlphaFoldDB" id="A0A0D2VI93"/>
<reference evidence="1 2" key="1">
    <citation type="journal article" date="2012" name="Nature">
        <title>Repeated polyploidization of Gossypium genomes and the evolution of spinnable cotton fibres.</title>
        <authorList>
            <person name="Paterson A.H."/>
            <person name="Wendel J.F."/>
            <person name="Gundlach H."/>
            <person name="Guo H."/>
            <person name="Jenkins J."/>
            <person name="Jin D."/>
            <person name="Llewellyn D."/>
            <person name="Showmaker K.C."/>
            <person name="Shu S."/>
            <person name="Udall J."/>
            <person name="Yoo M.J."/>
            <person name="Byers R."/>
            <person name="Chen W."/>
            <person name="Doron-Faigenboim A."/>
            <person name="Duke M.V."/>
            <person name="Gong L."/>
            <person name="Grimwood J."/>
            <person name="Grover C."/>
            <person name="Grupp K."/>
            <person name="Hu G."/>
            <person name="Lee T.H."/>
            <person name="Li J."/>
            <person name="Lin L."/>
            <person name="Liu T."/>
            <person name="Marler B.S."/>
            <person name="Page J.T."/>
            <person name="Roberts A.W."/>
            <person name="Romanel E."/>
            <person name="Sanders W.S."/>
            <person name="Szadkowski E."/>
            <person name="Tan X."/>
            <person name="Tang H."/>
            <person name="Xu C."/>
            <person name="Wang J."/>
            <person name="Wang Z."/>
            <person name="Zhang D."/>
            <person name="Zhang L."/>
            <person name="Ashrafi H."/>
            <person name="Bedon F."/>
            <person name="Bowers J.E."/>
            <person name="Brubaker C.L."/>
            <person name="Chee P.W."/>
            <person name="Das S."/>
            <person name="Gingle A.R."/>
            <person name="Haigler C.H."/>
            <person name="Harker D."/>
            <person name="Hoffmann L.V."/>
            <person name="Hovav R."/>
            <person name="Jones D.C."/>
            <person name="Lemke C."/>
            <person name="Mansoor S."/>
            <person name="ur Rahman M."/>
            <person name="Rainville L.N."/>
            <person name="Rambani A."/>
            <person name="Reddy U.K."/>
            <person name="Rong J.K."/>
            <person name="Saranga Y."/>
            <person name="Scheffler B.E."/>
            <person name="Scheffler J.A."/>
            <person name="Stelly D.M."/>
            <person name="Triplett B.A."/>
            <person name="Van Deynze A."/>
            <person name="Vaslin M.F."/>
            <person name="Waghmare V.N."/>
            <person name="Walford S.A."/>
            <person name="Wright R.J."/>
            <person name="Zaki E.A."/>
            <person name="Zhang T."/>
            <person name="Dennis E.S."/>
            <person name="Mayer K.F."/>
            <person name="Peterson D.G."/>
            <person name="Rokhsar D.S."/>
            <person name="Wang X."/>
            <person name="Schmutz J."/>
        </authorList>
    </citation>
    <scope>NUCLEOTIDE SEQUENCE [LARGE SCALE GENOMIC DNA]</scope>
</reference>
<dbReference type="Gramene" id="KJB83451">
    <property type="protein sequence ID" value="KJB83451"/>
    <property type="gene ID" value="B456_013G248000"/>
</dbReference>
<proteinExistence type="predicted"/>
<accession>A0A0D2VI93</accession>
<dbReference type="GO" id="GO:0009941">
    <property type="term" value="C:chloroplast envelope"/>
    <property type="evidence" value="ECO:0007669"/>
    <property type="project" value="TreeGrafter"/>
</dbReference>
<dbReference type="PANTHER" id="PTHR37229:SF2">
    <property type="entry name" value="6,7-DIMETHYL-8-RIBITYLLUMAZINE SYNTHASE"/>
    <property type="match status" value="1"/>
</dbReference>